<evidence type="ECO:0000256" key="7">
    <source>
        <dbReference type="RuleBase" id="RU004914"/>
    </source>
</evidence>
<feature type="transmembrane region" description="Helical" evidence="7">
    <location>
        <begin position="67"/>
        <end position="89"/>
    </location>
</feature>
<dbReference type="Proteomes" id="UP000030689">
    <property type="component" value="Unassembled WGS sequence"/>
</dbReference>
<dbReference type="InterPro" id="IPR045069">
    <property type="entry name" value="MATE_euk"/>
</dbReference>
<keyword evidence="6 7" id="KW-0472">Membrane</keyword>
<feature type="transmembrane region" description="Helical" evidence="7">
    <location>
        <begin position="335"/>
        <end position="361"/>
    </location>
</feature>
<feature type="transmembrane region" description="Helical" evidence="7">
    <location>
        <begin position="180"/>
        <end position="202"/>
    </location>
</feature>
<keyword evidence="4 7" id="KW-0812">Transmembrane</keyword>
<dbReference type="eggNOG" id="KOG1347">
    <property type="taxonomic scope" value="Eukaryota"/>
</dbReference>
<proteinExistence type="inferred from homology"/>
<evidence type="ECO:0000256" key="6">
    <source>
        <dbReference type="ARBA" id="ARBA00023136"/>
    </source>
</evidence>
<dbReference type="NCBIfam" id="TIGR00797">
    <property type="entry name" value="matE"/>
    <property type="match status" value="1"/>
</dbReference>
<protein>
    <recommendedName>
        <fullName evidence="7">Protein DETOXIFICATION</fullName>
    </recommendedName>
    <alternativeName>
        <fullName evidence="7">Multidrug and toxic compound extrusion protein</fullName>
    </alternativeName>
</protein>
<name>V4L0C6_EUTSA</name>
<comment type="similarity">
    <text evidence="2 7">Belongs to the multi antimicrobial extrusion (MATE) (TC 2.A.66.1) family.</text>
</comment>
<evidence type="ECO:0000256" key="1">
    <source>
        <dbReference type="ARBA" id="ARBA00004141"/>
    </source>
</evidence>
<feature type="transmembrane region" description="Helical" evidence="7">
    <location>
        <begin position="405"/>
        <end position="424"/>
    </location>
</feature>
<keyword evidence="5 7" id="KW-1133">Transmembrane helix</keyword>
<keyword evidence="9" id="KW-1185">Reference proteome</keyword>
<dbReference type="OrthoDB" id="2126698at2759"/>
<dbReference type="InterPro" id="IPR002528">
    <property type="entry name" value="MATE_fam"/>
</dbReference>
<dbReference type="Pfam" id="PF01554">
    <property type="entry name" value="MatE"/>
    <property type="match status" value="2"/>
</dbReference>
<dbReference type="EMBL" id="KI517609">
    <property type="protein sequence ID" value="ESQ37049.1"/>
    <property type="molecule type" value="Genomic_DNA"/>
</dbReference>
<dbReference type="AlphaFoldDB" id="V4L0C6"/>
<dbReference type="GO" id="GO:0015691">
    <property type="term" value="P:cadmium ion transport"/>
    <property type="evidence" value="ECO:0007669"/>
    <property type="project" value="EnsemblPlants"/>
</dbReference>
<dbReference type="GO" id="GO:0015562">
    <property type="term" value="F:efflux transmembrane transporter activity"/>
    <property type="evidence" value="ECO:0007669"/>
    <property type="project" value="EnsemblPlants"/>
</dbReference>
<keyword evidence="3" id="KW-0813">Transport</keyword>
<dbReference type="GO" id="GO:0005886">
    <property type="term" value="C:plasma membrane"/>
    <property type="evidence" value="ECO:0007669"/>
    <property type="project" value="EnsemblPlants"/>
</dbReference>
<feature type="transmembrane region" description="Helical" evidence="7">
    <location>
        <begin position="110"/>
        <end position="130"/>
    </location>
</feature>
<evidence type="ECO:0000313" key="8">
    <source>
        <dbReference type="EMBL" id="ESQ37049.1"/>
    </source>
</evidence>
<dbReference type="KEGG" id="eus:EUTSA_v10002512mg"/>
<evidence type="ECO:0000313" key="9">
    <source>
        <dbReference type="Proteomes" id="UP000030689"/>
    </source>
</evidence>
<evidence type="ECO:0000256" key="2">
    <source>
        <dbReference type="ARBA" id="ARBA00010199"/>
    </source>
</evidence>
<evidence type="ECO:0000256" key="4">
    <source>
        <dbReference type="ARBA" id="ARBA00022692"/>
    </source>
</evidence>
<feature type="transmembrane region" description="Helical" evidence="7">
    <location>
        <begin position="31"/>
        <end position="55"/>
    </location>
</feature>
<evidence type="ECO:0000256" key="3">
    <source>
        <dbReference type="ARBA" id="ARBA00022448"/>
    </source>
</evidence>
<organism evidence="8 9">
    <name type="scientific">Eutrema salsugineum</name>
    <name type="common">Saltwater cress</name>
    <name type="synonym">Sisymbrium salsugineum</name>
    <dbReference type="NCBI Taxonomy" id="72664"/>
    <lineage>
        <taxon>Eukaryota</taxon>
        <taxon>Viridiplantae</taxon>
        <taxon>Streptophyta</taxon>
        <taxon>Embryophyta</taxon>
        <taxon>Tracheophyta</taxon>
        <taxon>Spermatophyta</taxon>
        <taxon>Magnoliopsida</taxon>
        <taxon>eudicotyledons</taxon>
        <taxon>Gunneridae</taxon>
        <taxon>Pentapetalae</taxon>
        <taxon>rosids</taxon>
        <taxon>malvids</taxon>
        <taxon>Brassicales</taxon>
        <taxon>Brassicaceae</taxon>
        <taxon>Eutremeae</taxon>
        <taxon>Eutrema</taxon>
    </lineage>
</organism>
<dbReference type="GO" id="GO:0042910">
    <property type="term" value="F:xenobiotic transmembrane transporter activity"/>
    <property type="evidence" value="ECO:0007669"/>
    <property type="project" value="InterPro"/>
</dbReference>
<feature type="transmembrane region" description="Helical" evidence="7">
    <location>
        <begin position="436"/>
        <end position="457"/>
    </location>
</feature>
<reference evidence="8 9" key="1">
    <citation type="journal article" date="2013" name="Front. Plant Sci.">
        <title>The Reference Genome of the Halophytic Plant Eutrema salsugineum.</title>
        <authorList>
            <person name="Yang R."/>
            <person name="Jarvis D.E."/>
            <person name="Chen H."/>
            <person name="Beilstein M.A."/>
            <person name="Grimwood J."/>
            <person name="Jenkins J."/>
            <person name="Shu S."/>
            <person name="Prochnik S."/>
            <person name="Xin M."/>
            <person name="Ma C."/>
            <person name="Schmutz J."/>
            <person name="Wing R.A."/>
            <person name="Mitchell-Olds T."/>
            <person name="Schumaker K.S."/>
            <person name="Wang X."/>
        </authorList>
    </citation>
    <scope>NUCLEOTIDE SEQUENCE [LARGE SCALE GENOMIC DNA]</scope>
</reference>
<evidence type="ECO:0000256" key="5">
    <source>
        <dbReference type="ARBA" id="ARBA00022989"/>
    </source>
</evidence>
<comment type="subcellular location">
    <subcellularLocation>
        <location evidence="1">Membrane</location>
        <topology evidence="1">Multi-pass membrane protein</topology>
    </subcellularLocation>
</comment>
<accession>V4L0C6</accession>
<dbReference type="OMA" id="VISSMNW"/>
<dbReference type="GO" id="GO:1990961">
    <property type="term" value="P:xenobiotic detoxification by transmembrane export across the plasma membrane"/>
    <property type="evidence" value="ECO:0007669"/>
    <property type="project" value="InterPro"/>
</dbReference>
<feature type="transmembrane region" description="Helical" evidence="7">
    <location>
        <begin position="208"/>
        <end position="228"/>
    </location>
</feature>
<dbReference type="Gramene" id="ESQ37049">
    <property type="protein sequence ID" value="ESQ37049"/>
    <property type="gene ID" value="EUTSA_v10002512mg"/>
</dbReference>
<dbReference type="CDD" id="cd13132">
    <property type="entry name" value="MATE_eukaryotic"/>
    <property type="match status" value="1"/>
</dbReference>
<feature type="transmembrane region" description="Helical" evidence="7">
    <location>
        <begin position="373"/>
        <end position="393"/>
    </location>
</feature>
<gene>
    <name evidence="8" type="ORF">EUTSA_v10002512mg</name>
</gene>
<dbReference type="PANTHER" id="PTHR11206">
    <property type="entry name" value="MULTIDRUG RESISTANCE PROTEIN"/>
    <property type="match status" value="1"/>
</dbReference>
<feature type="transmembrane region" description="Helical" evidence="7">
    <location>
        <begin position="150"/>
        <end position="168"/>
    </location>
</feature>
<sequence length="476" mass="51839">MEEPFLQRGEELISGTTTWQRSQLTVELKKVCLLAAPMATVTISQYLLPVISIMVAGHNGELQLSGVALATSFTNVSGFSIMWGLVGALETLCGQAYGAKQYEKIGTYTYAAIASNIPICFLISILWIYIDKLLIFLGQDPDISRVADSYAFWLIPALFGQAVAIPLNRFLMTQGLVLPLLYAAVATLLFYIPVCWTLVSVFGLGSNGAALAISMSFWFYALILACYVRFSSSCEKTRGFVSDDFVSCVKQFFHYGVPSAAMLCLEWWLFELLILCSGLLPNPKLETSVLSICLTTETLHYVIANGVAAAVSTRVSNNLGAENLQVARLSVMAGLCLWLIESICFSTLLFTCRNIIGYAFNNSKEVVDYVADLSPLLCLSFILDGFTAVLNGVARGSGWQHIGAWNNVVAYYLVGAPVGVYLAFSWGFNGKGLWCGVVVGSAVQATILAIVTGSMNWKEQAEKARKRIVSSENRLA</sequence>
<dbReference type="GO" id="GO:0015297">
    <property type="term" value="F:antiporter activity"/>
    <property type="evidence" value="ECO:0007669"/>
    <property type="project" value="InterPro"/>
</dbReference>